<dbReference type="SUPFAM" id="SSF46689">
    <property type="entry name" value="Homeodomain-like"/>
    <property type="match status" value="1"/>
</dbReference>
<evidence type="ECO:0000256" key="1">
    <source>
        <dbReference type="ARBA" id="ARBA00023125"/>
    </source>
</evidence>
<dbReference type="Proteomes" id="UP000823935">
    <property type="component" value="Unassembled WGS sequence"/>
</dbReference>
<dbReference type="Gene3D" id="1.10.357.10">
    <property type="entry name" value="Tetracycline Repressor, domain 2"/>
    <property type="match status" value="1"/>
</dbReference>
<dbReference type="InterPro" id="IPR039532">
    <property type="entry name" value="TetR_C_Firmicutes"/>
</dbReference>
<dbReference type="InterPro" id="IPR001647">
    <property type="entry name" value="HTH_TetR"/>
</dbReference>
<gene>
    <name evidence="4" type="ORF">IAB44_10855</name>
</gene>
<comment type="caution">
    <text evidence="4">The sequence shown here is derived from an EMBL/GenBank/DDBJ whole genome shotgun (WGS) entry which is preliminary data.</text>
</comment>
<keyword evidence="1 2" id="KW-0238">DNA-binding</keyword>
<feature type="DNA-binding region" description="H-T-H motif" evidence="2">
    <location>
        <begin position="26"/>
        <end position="45"/>
    </location>
</feature>
<dbReference type="Pfam" id="PF14278">
    <property type="entry name" value="TetR_C_8"/>
    <property type="match status" value="1"/>
</dbReference>
<evidence type="ECO:0000313" key="4">
    <source>
        <dbReference type="EMBL" id="HIS32028.1"/>
    </source>
</evidence>
<dbReference type="Pfam" id="PF00440">
    <property type="entry name" value="TetR_N"/>
    <property type="match status" value="1"/>
</dbReference>
<feature type="domain" description="HTH tetR-type" evidence="3">
    <location>
        <begin position="3"/>
        <end position="63"/>
    </location>
</feature>
<name>A0A9D1JKS4_9FIRM</name>
<dbReference type="InterPro" id="IPR050624">
    <property type="entry name" value="HTH-type_Tx_Regulator"/>
</dbReference>
<dbReference type="GO" id="GO:0003677">
    <property type="term" value="F:DNA binding"/>
    <property type="evidence" value="ECO:0007669"/>
    <property type="project" value="UniProtKB-UniRule"/>
</dbReference>
<evidence type="ECO:0000256" key="2">
    <source>
        <dbReference type="PROSITE-ProRule" id="PRU00335"/>
    </source>
</evidence>
<sequence length="179" mass="20835">MPVNMKSIIAKTFIDMAKQKGIDKITVKALIDECNISRQTFYYHFQDLMEVIEWSMEQALGKMLQESLKAPRAKDALNVLISSTLENQTLIRKLMDSQRRKEIERLFVSMTRTYLEELVRGRNQNRTLNYSDMEVALDFWAFGLCGILFQCCESNKIPAENLAEQICRLLPNRGEEDEE</sequence>
<dbReference type="PANTHER" id="PTHR43479">
    <property type="entry name" value="ACREF/ENVCD OPERON REPRESSOR-RELATED"/>
    <property type="match status" value="1"/>
</dbReference>
<protein>
    <submittedName>
        <fullName evidence="4">TetR/AcrR family transcriptional regulator C-terminal domain-containing protein</fullName>
    </submittedName>
</protein>
<accession>A0A9D1JKS4</accession>
<reference evidence="4" key="1">
    <citation type="submission" date="2020-10" db="EMBL/GenBank/DDBJ databases">
        <authorList>
            <person name="Gilroy R."/>
        </authorList>
    </citation>
    <scope>NUCLEOTIDE SEQUENCE</scope>
    <source>
        <strain evidence="4">CHK190-19873</strain>
    </source>
</reference>
<dbReference type="AlphaFoldDB" id="A0A9D1JKS4"/>
<dbReference type="PANTHER" id="PTHR43479:SF7">
    <property type="entry name" value="TETR-FAMILY TRANSCRIPTIONAL REGULATOR"/>
    <property type="match status" value="1"/>
</dbReference>
<evidence type="ECO:0000259" key="3">
    <source>
        <dbReference type="PROSITE" id="PS50977"/>
    </source>
</evidence>
<evidence type="ECO:0000313" key="5">
    <source>
        <dbReference type="Proteomes" id="UP000823935"/>
    </source>
</evidence>
<dbReference type="EMBL" id="DVIQ01000066">
    <property type="protein sequence ID" value="HIS32028.1"/>
    <property type="molecule type" value="Genomic_DNA"/>
</dbReference>
<reference evidence="4" key="2">
    <citation type="journal article" date="2021" name="PeerJ">
        <title>Extensive microbial diversity within the chicken gut microbiome revealed by metagenomics and culture.</title>
        <authorList>
            <person name="Gilroy R."/>
            <person name="Ravi A."/>
            <person name="Getino M."/>
            <person name="Pursley I."/>
            <person name="Horton D.L."/>
            <person name="Alikhan N.F."/>
            <person name="Baker D."/>
            <person name="Gharbi K."/>
            <person name="Hall N."/>
            <person name="Watson M."/>
            <person name="Adriaenssens E.M."/>
            <person name="Foster-Nyarko E."/>
            <person name="Jarju S."/>
            <person name="Secka A."/>
            <person name="Antonio M."/>
            <person name="Oren A."/>
            <person name="Chaudhuri R.R."/>
            <person name="La Ragione R."/>
            <person name="Hildebrand F."/>
            <person name="Pallen M.J."/>
        </authorList>
    </citation>
    <scope>NUCLEOTIDE SEQUENCE</scope>
    <source>
        <strain evidence="4">CHK190-19873</strain>
    </source>
</reference>
<dbReference type="PROSITE" id="PS50977">
    <property type="entry name" value="HTH_TETR_2"/>
    <property type="match status" value="1"/>
</dbReference>
<dbReference type="InterPro" id="IPR009057">
    <property type="entry name" value="Homeodomain-like_sf"/>
</dbReference>
<organism evidence="4 5">
    <name type="scientific">Candidatus Limivivens intestinipullorum</name>
    <dbReference type="NCBI Taxonomy" id="2840858"/>
    <lineage>
        <taxon>Bacteria</taxon>
        <taxon>Bacillati</taxon>
        <taxon>Bacillota</taxon>
        <taxon>Clostridia</taxon>
        <taxon>Lachnospirales</taxon>
        <taxon>Lachnospiraceae</taxon>
        <taxon>Lachnospiraceae incertae sedis</taxon>
        <taxon>Candidatus Limivivens</taxon>
    </lineage>
</organism>
<proteinExistence type="predicted"/>